<organism evidence="1 2">
    <name type="scientific">Pluteus cervinus</name>
    <dbReference type="NCBI Taxonomy" id="181527"/>
    <lineage>
        <taxon>Eukaryota</taxon>
        <taxon>Fungi</taxon>
        <taxon>Dikarya</taxon>
        <taxon>Basidiomycota</taxon>
        <taxon>Agaricomycotina</taxon>
        <taxon>Agaricomycetes</taxon>
        <taxon>Agaricomycetidae</taxon>
        <taxon>Agaricales</taxon>
        <taxon>Pluteineae</taxon>
        <taxon>Pluteaceae</taxon>
        <taxon>Pluteus</taxon>
    </lineage>
</organism>
<name>A0ACD3AWI5_9AGAR</name>
<keyword evidence="2" id="KW-1185">Reference proteome</keyword>
<proteinExistence type="predicted"/>
<dbReference type="EMBL" id="ML208322">
    <property type="protein sequence ID" value="TFK69920.1"/>
    <property type="molecule type" value="Genomic_DNA"/>
</dbReference>
<evidence type="ECO:0000313" key="1">
    <source>
        <dbReference type="EMBL" id="TFK69920.1"/>
    </source>
</evidence>
<gene>
    <name evidence="1" type="ORF">BDN72DRAFT_579880</name>
</gene>
<evidence type="ECO:0000313" key="2">
    <source>
        <dbReference type="Proteomes" id="UP000308600"/>
    </source>
</evidence>
<accession>A0ACD3AWI5</accession>
<reference evidence="1 2" key="1">
    <citation type="journal article" date="2019" name="Nat. Ecol. Evol.">
        <title>Megaphylogeny resolves global patterns of mushroom evolution.</title>
        <authorList>
            <person name="Varga T."/>
            <person name="Krizsan K."/>
            <person name="Foldi C."/>
            <person name="Dima B."/>
            <person name="Sanchez-Garcia M."/>
            <person name="Sanchez-Ramirez S."/>
            <person name="Szollosi G.J."/>
            <person name="Szarkandi J.G."/>
            <person name="Papp V."/>
            <person name="Albert L."/>
            <person name="Andreopoulos W."/>
            <person name="Angelini C."/>
            <person name="Antonin V."/>
            <person name="Barry K.W."/>
            <person name="Bougher N.L."/>
            <person name="Buchanan P."/>
            <person name="Buyck B."/>
            <person name="Bense V."/>
            <person name="Catcheside P."/>
            <person name="Chovatia M."/>
            <person name="Cooper J."/>
            <person name="Damon W."/>
            <person name="Desjardin D."/>
            <person name="Finy P."/>
            <person name="Geml J."/>
            <person name="Haridas S."/>
            <person name="Hughes K."/>
            <person name="Justo A."/>
            <person name="Karasinski D."/>
            <person name="Kautmanova I."/>
            <person name="Kiss B."/>
            <person name="Kocsube S."/>
            <person name="Kotiranta H."/>
            <person name="LaButti K.M."/>
            <person name="Lechner B.E."/>
            <person name="Liimatainen K."/>
            <person name="Lipzen A."/>
            <person name="Lukacs Z."/>
            <person name="Mihaltcheva S."/>
            <person name="Morgado L.N."/>
            <person name="Niskanen T."/>
            <person name="Noordeloos M.E."/>
            <person name="Ohm R.A."/>
            <person name="Ortiz-Santana B."/>
            <person name="Ovrebo C."/>
            <person name="Racz N."/>
            <person name="Riley R."/>
            <person name="Savchenko A."/>
            <person name="Shiryaev A."/>
            <person name="Soop K."/>
            <person name="Spirin V."/>
            <person name="Szebenyi C."/>
            <person name="Tomsovsky M."/>
            <person name="Tulloss R.E."/>
            <person name="Uehling J."/>
            <person name="Grigoriev I.V."/>
            <person name="Vagvolgyi C."/>
            <person name="Papp T."/>
            <person name="Martin F.M."/>
            <person name="Miettinen O."/>
            <person name="Hibbett D.S."/>
            <person name="Nagy L.G."/>
        </authorList>
    </citation>
    <scope>NUCLEOTIDE SEQUENCE [LARGE SCALE GENOMIC DNA]</scope>
    <source>
        <strain evidence="1 2">NL-1719</strain>
    </source>
</reference>
<dbReference type="Proteomes" id="UP000308600">
    <property type="component" value="Unassembled WGS sequence"/>
</dbReference>
<sequence>MCTYHPATSCCGSDFGGFWVFLSSNLSRIFIMNLAVCPFNLCFFGVAMIKHMIEGWNLKIPTFSPGLRATSFGLRISSISLSLDFIGF</sequence>
<protein>
    <submittedName>
        <fullName evidence="1">Uncharacterized protein</fullName>
    </submittedName>
</protein>